<sequence>MVVRSLVPNGDVPAPNDLIDLVTDVGGGPEPIDKWAQLGGRLGAVRRALRFTRPIEYDLLRQARTDYEQRKATAKPLPRRQGVPLTRAVTTPVRGTTPAVLFALHWLELGGAERWALDTIQLAKEAGLVPIVITDRASPHPWITRPELAGAVVVPMTHPITLGHDSALLNGIFAAYDVRGIHVHHNTWMYDRLPWIKSVRPDIPVVDSLHILEWRTGGFVDHSVIMSDLIDVHHVISPHLRDYLTGKHGIAADKVALSTLANLTTTDFPRAVDREDKGSGRFTVTYVARYHQQKRPYLFLKLAAELKKAGGDRFRFIMHGDGELAREVHSLRARYGLTDVLELRGTDKPVPATLAESDVMVITSENEGLSLTSFEATAAGVTVVSTDVGSQSSIVAKDLLCPRHPYPFISAAVRSITEMASSPDRHKRWFDEQVEKAEALKRLPHAKEWAQETYRKWSKS</sequence>
<dbReference type="PANTHER" id="PTHR12526">
    <property type="entry name" value="GLYCOSYLTRANSFERASE"/>
    <property type="match status" value="1"/>
</dbReference>
<gene>
    <name evidence="5" type="ORF">GKO32_28030</name>
</gene>
<reference evidence="5 6" key="1">
    <citation type="submission" date="2019-11" db="EMBL/GenBank/DDBJ databases">
        <title>Draft genome of Amycolatopsis RM579.</title>
        <authorList>
            <person name="Duangmal K."/>
            <person name="Mingma R."/>
        </authorList>
    </citation>
    <scope>NUCLEOTIDE SEQUENCE [LARGE SCALE GENOMIC DNA]</scope>
    <source>
        <strain evidence="5 6">RM579</strain>
    </source>
</reference>
<evidence type="ECO:0000256" key="3">
    <source>
        <dbReference type="ARBA" id="ARBA00022679"/>
    </source>
</evidence>
<accession>A0A6N7Z6Y5</accession>
<evidence type="ECO:0000259" key="4">
    <source>
        <dbReference type="Pfam" id="PF00534"/>
    </source>
</evidence>
<dbReference type="SUPFAM" id="SSF53756">
    <property type="entry name" value="UDP-Glycosyltransferase/glycogen phosphorylase"/>
    <property type="match status" value="1"/>
</dbReference>
<proteinExistence type="inferred from homology"/>
<comment type="caution">
    <text evidence="5">The sequence shown here is derived from an EMBL/GenBank/DDBJ whole genome shotgun (WGS) entry which is preliminary data.</text>
</comment>
<keyword evidence="2" id="KW-0328">Glycosyltransferase</keyword>
<keyword evidence="3 5" id="KW-0808">Transferase</keyword>
<dbReference type="EMBL" id="WMBA01000054">
    <property type="protein sequence ID" value="MTD57799.1"/>
    <property type="molecule type" value="Genomic_DNA"/>
</dbReference>
<evidence type="ECO:0000256" key="2">
    <source>
        <dbReference type="ARBA" id="ARBA00022676"/>
    </source>
</evidence>
<dbReference type="Proteomes" id="UP000440096">
    <property type="component" value="Unassembled WGS sequence"/>
</dbReference>
<dbReference type="GO" id="GO:0016757">
    <property type="term" value="F:glycosyltransferase activity"/>
    <property type="evidence" value="ECO:0007669"/>
    <property type="project" value="UniProtKB-KW"/>
</dbReference>
<dbReference type="InterPro" id="IPR001296">
    <property type="entry name" value="Glyco_trans_1"/>
</dbReference>
<dbReference type="OrthoDB" id="506201at2"/>
<dbReference type="AlphaFoldDB" id="A0A6N7Z6Y5"/>
<dbReference type="Gene3D" id="3.40.50.2000">
    <property type="entry name" value="Glycogen Phosphorylase B"/>
    <property type="match status" value="2"/>
</dbReference>
<organism evidence="5 6">
    <name type="scientific">Amycolatopsis pithecellobii</name>
    <dbReference type="NCBI Taxonomy" id="664692"/>
    <lineage>
        <taxon>Bacteria</taxon>
        <taxon>Bacillati</taxon>
        <taxon>Actinomycetota</taxon>
        <taxon>Actinomycetes</taxon>
        <taxon>Pseudonocardiales</taxon>
        <taxon>Pseudonocardiaceae</taxon>
        <taxon>Amycolatopsis</taxon>
    </lineage>
</organism>
<dbReference type="Pfam" id="PF00534">
    <property type="entry name" value="Glycos_transf_1"/>
    <property type="match status" value="1"/>
</dbReference>
<name>A0A6N7Z6Y5_9PSEU</name>
<keyword evidence="6" id="KW-1185">Reference proteome</keyword>
<feature type="domain" description="Glycosyl transferase family 1" evidence="4">
    <location>
        <begin position="275"/>
        <end position="399"/>
    </location>
</feature>
<evidence type="ECO:0000313" key="5">
    <source>
        <dbReference type="EMBL" id="MTD57799.1"/>
    </source>
</evidence>
<evidence type="ECO:0000256" key="1">
    <source>
        <dbReference type="ARBA" id="ARBA00009481"/>
    </source>
</evidence>
<evidence type="ECO:0000313" key="6">
    <source>
        <dbReference type="Proteomes" id="UP000440096"/>
    </source>
</evidence>
<comment type="similarity">
    <text evidence="1">Belongs to the glycosyltransferase group 1 family. Glycosyltransferase 4 subfamily.</text>
</comment>
<dbReference type="PANTHER" id="PTHR12526:SF640">
    <property type="entry name" value="COLANIC ACID BIOSYNTHESIS GLYCOSYLTRANSFERASE WCAL-RELATED"/>
    <property type="match status" value="1"/>
</dbReference>
<protein>
    <submittedName>
        <fullName evidence="5">Glycosyltransferase</fullName>
    </submittedName>
</protein>